<dbReference type="InterPro" id="IPR021312">
    <property type="entry name" value="DUF2889"/>
</dbReference>
<reference evidence="2 3" key="1">
    <citation type="journal article" date="2019" name="Int. J. Syst. Evol. Microbiol.">
        <title>The Global Catalogue of Microorganisms (GCM) 10K type strain sequencing project: providing services to taxonomists for standard genome sequencing and annotation.</title>
        <authorList>
            <consortium name="The Broad Institute Genomics Platform"/>
            <consortium name="The Broad Institute Genome Sequencing Center for Infectious Disease"/>
            <person name="Wu L."/>
            <person name="Ma J."/>
        </authorList>
    </citation>
    <scope>NUCLEOTIDE SEQUENCE [LARGE SCALE GENOMIC DNA]</scope>
    <source>
        <strain evidence="2 3">JCM 10671</strain>
    </source>
</reference>
<proteinExistence type="predicted"/>
<feature type="region of interest" description="Disordered" evidence="1">
    <location>
        <begin position="1"/>
        <end position="29"/>
    </location>
</feature>
<dbReference type="Proteomes" id="UP001500957">
    <property type="component" value="Unassembled WGS sequence"/>
</dbReference>
<keyword evidence="3" id="KW-1185">Reference proteome</keyword>
<protein>
    <recommendedName>
        <fullName evidence="4">DUF2889 domain-containing protein</fullName>
    </recommendedName>
</protein>
<gene>
    <name evidence="2" type="ORF">GCM10009547_38130</name>
</gene>
<dbReference type="RefSeq" id="WP_344607691.1">
    <property type="nucleotide sequence ID" value="NZ_BAAAHE010000038.1"/>
</dbReference>
<organism evidence="2 3">
    <name type="scientific">Sporichthya brevicatena</name>
    <dbReference type="NCBI Taxonomy" id="171442"/>
    <lineage>
        <taxon>Bacteria</taxon>
        <taxon>Bacillati</taxon>
        <taxon>Actinomycetota</taxon>
        <taxon>Actinomycetes</taxon>
        <taxon>Sporichthyales</taxon>
        <taxon>Sporichthyaceae</taxon>
        <taxon>Sporichthya</taxon>
    </lineage>
</organism>
<dbReference type="Pfam" id="PF11136">
    <property type="entry name" value="DUF2889"/>
    <property type="match status" value="1"/>
</dbReference>
<evidence type="ECO:0000256" key="1">
    <source>
        <dbReference type="SAM" id="MobiDB-lite"/>
    </source>
</evidence>
<evidence type="ECO:0008006" key="4">
    <source>
        <dbReference type="Google" id="ProtNLM"/>
    </source>
</evidence>
<evidence type="ECO:0000313" key="3">
    <source>
        <dbReference type="Proteomes" id="UP001500957"/>
    </source>
</evidence>
<accession>A0ABN1H760</accession>
<feature type="region of interest" description="Disordered" evidence="1">
    <location>
        <begin position="175"/>
        <end position="196"/>
    </location>
</feature>
<name>A0ABN1H760_9ACTN</name>
<dbReference type="EMBL" id="BAAAHE010000038">
    <property type="protein sequence ID" value="GAA0630684.1"/>
    <property type="molecule type" value="Genomic_DNA"/>
</dbReference>
<evidence type="ECO:0000313" key="2">
    <source>
        <dbReference type="EMBL" id="GAA0630684.1"/>
    </source>
</evidence>
<sequence>MVEIAQTRRLHPRHGVHDQRAQTPDRAPNSVRRTTWIDSFRFDGPAGPTTMLGSGRDLFTPAAGEPRVLATAEVEVVLAPLHGVVAEVRKPSAYDALVGAAVPAGWRRALHPLIPAHERNGLTHRILDDFPGAFLGAGIPVVEAGVYPFQPKELLFLLNVCRGWSAGGTQEVDIHAGRFPKPTGPAPTDISRPDDPWAWHVTDTPSADFTRRSRRFDVRRDGGDLVIDAHFRDVWLPVEGEPEVVHEYSLAARADAETFEVTAVQVDAHTLPWDDCNSVTDSGEQLLGATLGNLETPVRTRLTGVAGCTHLNDTFRGLDAVPLLAAALDQEVR</sequence>
<comment type="caution">
    <text evidence="2">The sequence shown here is derived from an EMBL/GenBank/DDBJ whole genome shotgun (WGS) entry which is preliminary data.</text>
</comment>